<feature type="region of interest" description="Disordered" evidence="1">
    <location>
        <begin position="67"/>
        <end position="107"/>
    </location>
</feature>
<keyword evidence="4" id="KW-1185">Reference proteome</keyword>
<dbReference type="Pfam" id="PF17667">
    <property type="entry name" value="Pkinase_fungal"/>
    <property type="match status" value="1"/>
</dbReference>
<accession>A0A9W8JLH7</accession>
<feature type="domain" description="Fungal-type protein kinase" evidence="2">
    <location>
        <begin position="135"/>
        <end position="309"/>
    </location>
</feature>
<dbReference type="EMBL" id="JANKHO010002874">
    <property type="protein sequence ID" value="KAJ3487973.1"/>
    <property type="molecule type" value="Genomic_DNA"/>
</dbReference>
<reference evidence="3" key="1">
    <citation type="submission" date="2022-07" db="EMBL/GenBank/DDBJ databases">
        <title>Genome Sequence of Agrocybe chaxingu.</title>
        <authorList>
            <person name="Buettner E."/>
        </authorList>
    </citation>
    <scope>NUCLEOTIDE SEQUENCE</scope>
    <source>
        <strain evidence="3">MP-N11</strain>
    </source>
</reference>
<feature type="compositionally biased region" description="Basic and acidic residues" evidence="1">
    <location>
        <begin position="79"/>
        <end position="99"/>
    </location>
</feature>
<evidence type="ECO:0000313" key="3">
    <source>
        <dbReference type="EMBL" id="KAJ3487973.1"/>
    </source>
</evidence>
<comment type="caution">
    <text evidence="3">The sequence shown here is derived from an EMBL/GenBank/DDBJ whole genome shotgun (WGS) entry which is preliminary data.</text>
</comment>
<dbReference type="AlphaFoldDB" id="A0A9W8JLH7"/>
<protein>
    <recommendedName>
        <fullName evidence="2">Fungal-type protein kinase domain-containing protein</fullName>
    </recommendedName>
</protein>
<proteinExistence type="predicted"/>
<dbReference type="OrthoDB" id="5592585at2759"/>
<gene>
    <name evidence="3" type="ORF">NLJ89_g11661</name>
</gene>
<evidence type="ECO:0000313" key="4">
    <source>
        <dbReference type="Proteomes" id="UP001148786"/>
    </source>
</evidence>
<name>A0A9W8JLH7_9AGAR</name>
<evidence type="ECO:0000259" key="2">
    <source>
        <dbReference type="Pfam" id="PF17667"/>
    </source>
</evidence>
<dbReference type="Proteomes" id="UP001148786">
    <property type="component" value="Unassembled WGS sequence"/>
</dbReference>
<organism evidence="3 4">
    <name type="scientific">Agrocybe chaxingu</name>
    <dbReference type="NCBI Taxonomy" id="84603"/>
    <lineage>
        <taxon>Eukaryota</taxon>
        <taxon>Fungi</taxon>
        <taxon>Dikarya</taxon>
        <taxon>Basidiomycota</taxon>
        <taxon>Agaricomycotina</taxon>
        <taxon>Agaricomycetes</taxon>
        <taxon>Agaricomycetidae</taxon>
        <taxon>Agaricales</taxon>
        <taxon>Agaricineae</taxon>
        <taxon>Strophariaceae</taxon>
        <taxon>Agrocybe</taxon>
    </lineage>
</organism>
<sequence length="362" mass="41169">MANDTNIRWMGPSDKFFADYMHIEDPFPKELVDRAKLLKSTDTPVDISNSREHNSYKGIQWRPDVGLLRNDDATSTMEGDAKADERSDESYVPPAEKKTGKYGNKTNLLPLNSNLAKSPHSTIPLTNDRETPARTHRTRTFMVFMNMHEVRFLYHDRCATIVSEAIKYGSNSQVLAEFLWRFARLPDEQQGIDKTVKTPTDEQRIAAMTALSRWAPKKKRPVVILEVPTEDGKTRGFAVWGAIAQPKSLTGRATRAYPAYDLEEKKVVFLKDTWLAAVDGMEKESDILKELNAAGVRHVPKFQYGNDIPGDYHSTVTQNDIDVSWRAGPLADLATKFTTREQQNINAEWDPKWTTVRPLQRT</sequence>
<evidence type="ECO:0000256" key="1">
    <source>
        <dbReference type="SAM" id="MobiDB-lite"/>
    </source>
</evidence>
<dbReference type="InterPro" id="IPR040976">
    <property type="entry name" value="Pkinase_fungal"/>
</dbReference>